<dbReference type="InterPro" id="IPR021550">
    <property type="entry name" value="DUF2897"/>
</dbReference>
<reference evidence="3 4" key="1">
    <citation type="journal article" date="2011" name="Front. Microbiol.">
        <title>Genomic signatures of strain selection and enhancement in Bacillus atrophaeus var. globigii, a historical biowarfare simulant.</title>
        <authorList>
            <person name="Gibbons H.S."/>
            <person name="Broomall S.M."/>
            <person name="McNew L.A."/>
            <person name="Daligault H."/>
            <person name="Chapman C."/>
            <person name="Bruce D."/>
            <person name="Karavis M."/>
            <person name="Krepps M."/>
            <person name="McGregor P.A."/>
            <person name="Hong C."/>
            <person name="Park K.H."/>
            <person name="Akmal A."/>
            <person name="Feldman A."/>
            <person name="Lin J.S."/>
            <person name="Chang W.E."/>
            <person name="Higgs B.W."/>
            <person name="Demirev P."/>
            <person name="Lindquist J."/>
            <person name="Liem A."/>
            <person name="Fochler E."/>
            <person name="Read T.D."/>
            <person name="Tapia R."/>
            <person name="Johnson S."/>
            <person name="Bishop-Lilly K.A."/>
            <person name="Detter C."/>
            <person name="Han C."/>
            <person name="Sozhamannan S."/>
            <person name="Rosenzweig C.N."/>
            <person name="Skowronski E.W."/>
        </authorList>
    </citation>
    <scope>NUCLEOTIDE SEQUENCE [LARGE SCALE GENOMIC DNA]</scope>
    <source>
        <strain evidence="3 4">PIT1</strain>
    </source>
</reference>
<feature type="compositionally biased region" description="Acidic residues" evidence="1">
    <location>
        <begin position="42"/>
        <end position="55"/>
    </location>
</feature>
<evidence type="ECO:0000313" key="4">
    <source>
        <dbReference type="Proteomes" id="UP000288279"/>
    </source>
</evidence>
<evidence type="ECO:0000256" key="2">
    <source>
        <dbReference type="SAM" id="Phobius"/>
    </source>
</evidence>
<dbReference type="EMBL" id="PIQG01000001">
    <property type="protein sequence ID" value="RUO79194.1"/>
    <property type="molecule type" value="Genomic_DNA"/>
</dbReference>
<dbReference type="OrthoDB" id="6241315at2"/>
<feature type="transmembrane region" description="Helical" evidence="2">
    <location>
        <begin position="6"/>
        <end position="24"/>
    </location>
</feature>
<dbReference type="AlphaFoldDB" id="A0A432ZMT5"/>
<proteinExistence type="predicted"/>
<evidence type="ECO:0000256" key="1">
    <source>
        <dbReference type="SAM" id="MobiDB-lite"/>
    </source>
</evidence>
<keyword evidence="2" id="KW-0472">Membrane</keyword>
<dbReference type="Pfam" id="PF11446">
    <property type="entry name" value="DUF2897"/>
    <property type="match status" value="1"/>
</dbReference>
<dbReference type="Proteomes" id="UP000288279">
    <property type="component" value="Unassembled WGS sequence"/>
</dbReference>
<sequence>MVWLMLALAFGIIIGNIMLVKHTANMKMPSLKDHEQKNADSPDSDESDDHDWDRN</sequence>
<keyword evidence="2" id="KW-1133">Transmembrane helix</keyword>
<keyword evidence="2" id="KW-0812">Transmembrane</keyword>
<organism evidence="3 4">
    <name type="scientific">Pseudidiomarina taiwanensis</name>
    <dbReference type="NCBI Taxonomy" id="337250"/>
    <lineage>
        <taxon>Bacteria</taxon>
        <taxon>Pseudomonadati</taxon>
        <taxon>Pseudomonadota</taxon>
        <taxon>Gammaproteobacteria</taxon>
        <taxon>Alteromonadales</taxon>
        <taxon>Idiomarinaceae</taxon>
        <taxon>Pseudidiomarina</taxon>
    </lineage>
</organism>
<feature type="region of interest" description="Disordered" evidence="1">
    <location>
        <begin position="30"/>
        <end position="55"/>
    </location>
</feature>
<accession>A0A432ZMT5</accession>
<gene>
    <name evidence="3" type="ORF">CWI83_01390</name>
</gene>
<feature type="compositionally biased region" description="Basic and acidic residues" evidence="1">
    <location>
        <begin position="30"/>
        <end position="40"/>
    </location>
</feature>
<comment type="caution">
    <text evidence="3">The sequence shown here is derived from an EMBL/GenBank/DDBJ whole genome shotgun (WGS) entry which is preliminary data.</text>
</comment>
<protein>
    <submittedName>
        <fullName evidence="3">DUF2897 domain-containing protein</fullName>
    </submittedName>
</protein>
<dbReference type="RefSeq" id="WP_126824685.1">
    <property type="nucleotide sequence ID" value="NZ_PIQG01000001.1"/>
</dbReference>
<keyword evidence="4" id="KW-1185">Reference proteome</keyword>
<evidence type="ECO:0000313" key="3">
    <source>
        <dbReference type="EMBL" id="RUO79194.1"/>
    </source>
</evidence>
<name>A0A432ZMT5_9GAMM</name>